<organism evidence="9 10">
    <name type="scientific">Harryflintia acetispora</name>
    <dbReference type="NCBI Taxonomy" id="1849041"/>
    <lineage>
        <taxon>Bacteria</taxon>
        <taxon>Bacillati</taxon>
        <taxon>Bacillota</taxon>
        <taxon>Clostridia</taxon>
        <taxon>Eubacteriales</taxon>
        <taxon>Oscillospiraceae</taxon>
        <taxon>Harryflintia</taxon>
    </lineage>
</organism>
<keyword evidence="3 7" id="KW-0540">Nuclease</keyword>
<dbReference type="InterPro" id="IPR020539">
    <property type="entry name" value="RNase_P_CS"/>
</dbReference>
<dbReference type="PANTHER" id="PTHR33992:SF1">
    <property type="entry name" value="RIBONUCLEASE P PROTEIN COMPONENT"/>
    <property type="match status" value="1"/>
</dbReference>
<keyword evidence="5 7" id="KW-0378">Hydrolase</keyword>
<dbReference type="GO" id="GO:0042781">
    <property type="term" value="F:3'-tRNA processing endoribonuclease activity"/>
    <property type="evidence" value="ECO:0007669"/>
    <property type="project" value="TreeGrafter"/>
</dbReference>
<dbReference type="GO" id="GO:0000049">
    <property type="term" value="F:tRNA binding"/>
    <property type="evidence" value="ECO:0007669"/>
    <property type="project" value="UniProtKB-UniRule"/>
</dbReference>
<keyword evidence="4 7" id="KW-0255">Endonuclease</keyword>
<dbReference type="InterPro" id="IPR020568">
    <property type="entry name" value="Ribosomal_Su5_D2-typ_SF"/>
</dbReference>
<evidence type="ECO:0000256" key="6">
    <source>
        <dbReference type="ARBA" id="ARBA00022884"/>
    </source>
</evidence>
<dbReference type="EC" id="3.1.26.5" evidence="7 8"/>
<evidence type="ECO:0000256" key="7">
    <source>
        <dbReference type="HAMAP-Rule" id="MF_00227"/>
    </source>
</evidence>
<comment type="catalytic activity">
    <reaction evidence="7">
        <text>Endonucleolytic cleavage of RNA, removing 5'-extranucleotides from tRNA precursor.</text>
        <dbReference type="EC" id="3.1.26.5"/>
    </reaction>
</comment>
<evidence type="ECO:0000256" key="8">
    <source>
        <dbReference type="NCBIfam" id="TIGR00188"/>
    </source>
</evidence>
<dbReference type="NCBIfam" id="TIGR00188">
    <property type="entry name" value="rnpA"/>
    <property type="match status" value="1"/>
</dbReference>
<dbReference type="InterPro" id="IPR014721">
    <property type="entry name" value="Ribsml_uS5_D2-typ_fold_subgr"/>
</dbReference>
<protein>
    <recommendedName>
        <fullName evidence="7 8">Ribonuclease P protein component</fullName>
        <shortName evidence="7">RNase P protein</shortName>
        <shortName evidence="7">RNaseP protein</shortName>
        <ecNumber evidence="7 8">3.1.26.5</ecNumber>
    </recommendedName>
    <alternativeName>
        <fullName evidence="7">Protein C5</fullName>
    </alternativeName>
</protein>
<dbReference type="GO" id="GO:0004526">
    <property type="term" value="F:ribonuclease P activity"/>
    <property type="evidence" value="ECO:0007669"/>
    <property type="project" value="UniProtKB-UniRule"/>
</dbReference>
<keyword evidence="2 7" id="KW-0819">tRNA processing</keyword>
<sequence>MPQTVTLSENRDFKRIYAKGKSRVHALLVTYAMKNRLGIARVGVVSSKKIGKAVSRNRARRVVRAALRECGEIPAGWDVVFVCRVKTVYSKSTRIVPVMKRQLGELLPQAAARMADERTL</sequence>
<dbReference type="GO" id="GO:0030677">
    <property type="term" value="C:ribonuclease P complex"/>
    <property type="evidence" value="ECO:0007669"/>
    <property type="project" value="TreeGrafter"/>
</dbReference>
<gene>
    <name evidence="7" type="primary">rnpA</name>
    <name evidence="9" type="ORF">EDD78_101175</name>
</gene>
<evidence type="ECO:0000313" key="9">
    <source>
        <dbReference type="EMBL" id="TCL45194.1"/>
    </source>
</evidence>
<evidence type="ECO:0000256" key="4">
    <source>
        <dbReference type="ARBA" id="ARBA00022759"/>
    </source>
</evidence>
<dbReference type="PROSITE" id="PS00648">
    <property type="entry name" value="RIBONUCLEASE_P"/>
    <property type="match status" value="1"/>
</dbReference>
<proteinExistence type="inferred from homology"/>
<keyword evidence="6 7" id="KW-0694">RNA-binding</keyword>
<dbReference type="Gene3D" id="3.30.230.10">
    <property type="match status" value="1"/>
</dbReference>
<accession>A0A9X8UL74</accession>
<dbReference type="PANTHER" id="PTHR33992">
    <property type="entry name" value="RIBONUCLEASE P PROTEIN COMPONENT"/>
    <property type="match status" value="1"/>
</dbReference>
<dbReference type="GO" id="GO:0001682">
    <property type="term" value="P:tRNA 5'-leader removal"/>
    <property type="evidence" value="ECO:0007669"/>
    <property type="project" value="UniProtKB-UniRule"/>
</dbReference>
<dbReference type="EMBL" id="SLUK01000001">
    <property type="protein sequence ID" value="TCL45194.1"/>
    <property type="molecule type" value="Genomic_DNA"/>
</dbReference>
<name>A0A9X8UL74_9FIRM</name>
<reference evidence="9 10" key="1">
    <citation type="submission" date="2019-03" db="EMBL/GenBank/DDBJ databases">
        <title>Genomic Encyclopedia of Type Strains, Phase IV (KMG-IV): sequencing the most valuable type-strain genomes for metagenomic binning, comparative biology and taxonomic classification.</title>
        <authorList>
            <person name="Goeker M."/>
        </authorList>
    </citation>
    <scope>NUCLEOTIDE SEQUENCE [LARGE SCALE GENOMIC DNA]</scope>
    <source>
        <strain evidence="9 10">DSM 100433</strain>
    </source>
</reference>
<comment type="similarity">
    <text evidence="7">Belongs to the RnpA family.</text>
</comment>
<keyword evidence="10" id="KW-1185">Reference proteome</keyword>
<dbReference type="Pfam" id="PF00825">
    <property type="entry name" value="Ribonuclease_P"/>
    <property type="match status" value="1"/>
</dbReference>
<evidence type="ECO:0000256" key="2">
    <source>
        <dbReference type="ARBA" id="ARBA00022694"/>
    </source>
</evidence>
<comment type="subunit">
    <text evidence="7">Consists of a catalytic RNA component (M1 or rnpB) and a protein subunit.</text>
</comment>
<comment type="caution">
    <text evidence="9">The sequence shown here is derived from an EMBL/GenBank/DDBJ whole genome shotgun (WGS) entry which is preliminary data.</text>
</comment>
<dbReference type="SUPFAM" id="SSF54211">
    <property type="entry name" value="Ribosomal protein S5 domain 2-like"/>
    <property type="match status" value="1"/>
</dbReference>
<evidence type="ECO:0000256" key="1">
    <source>
        <dbReference type="ARBA" id="ARBA00002663"/>
    </source>
</evidence>
<comment type="function">
    <text evidence="1 7">RNaseP catalyzes the removal of the 5'-leader sequence from pre-tRNA to produce the mature 5'-terminus. It can also cleave other RNA substrates such as 4.5S RNA. The protein component plays an auxiliary but essential role in vivo by binding to the 5'-leader sequence and broadening the substrate specificity of the ribozyme.</text>
</comment>
<evidence type="ECO:0000256" key="5">
    <source>
        <dbReference type="ARBA" id="ARBA00022801"/>
    </source>
</evidence>
<evidence type="ECO:0000256" key="3">
    <source>
        <dbReference type="ARBA" id="ARBA00022722"/>
    </source>
</evidence>
<dbReference type="AlphaFoldDB" id="A0A9X8UL74"/>
<dbReference type="Proteomes" id="UP000294682">
    <property type="component" value="Unassembled WGS sequence"/>
</dbReference>
<dbReference type="OrthoDB" id="9810867at2"/>
<dbReference type="RefSeq" id="WP_079700299.1">
    <property type="nucleotide sequence ID" value="NZ_JADNAH010000045.1"/>
</dbReference>
<dbReference type="HAMAP" id="MF_00227">
    <property type="entry name" value="RNase_P"/>
    <property type="match status" value="1"/>
</dbReference>
<dbReference type="InterPro" id="IPR000100">
    <property type="entry name" value="RNase_P"/>
</dbReference>
<evidence type="ECO:0000313" key="10">
    <source>
        <dbReference type="Proteomes" id="UP000294682"/>
    </source>
</evidence>